<dbReference type="PROSITE" id="PS50977">
    <property type="entry name" value="HTH_TETR_2"/>
    <property type="match status" value="1"/>
</dbReference>
<feature type="DNA-binding region" description="H-T-H motif" evidence="4">
    <location>
        <begin position="35"/>
        <end position="54"/>
    </location>
</feature>
<gene>
    <name evidence="6" type="ORF">KY084_13100</name>
</gene>
<evidence type="ECO:0000256" key="2">
    <source>
        <dbReference type="ARBA" id="ARBA00023125"/>
    </source>
</evidence>
<organism evidence="6 7">
    <name type="scientific">Stakelama flava</name>
    <dbReference type="NCBI Taxonomy" id="2860338"/>
    <lineage>
        <taxon>Bacteria</taxon>
        <taxon>Pseudomonadati</taxon>
        <taxon>Pseudomonadota</taxon>
        <taxon>Alphaproteobacteria</taxon>
        <taxon>Sphingomonadales</taxon>
        <taxon>Sphingomonadaceae</taxon>
        <taxon>Stakelama</taxon>
    </lineage>
</organism>
<proteinExistence type="predicted"/>
<dbReference type="Proteomes" id="UP001197214">
    <property type="component" value="Unassembled WGS sequence"/>
</dbReference>
<evidence type="ECO:0000256" key="1">
    <source>
        <dbReference type="ARBA" id="ARBA00023015"/>
    </source>
</evidence>
<accession>A0ABS6XNK2</accession>
<evidence type="ECO:0000313" key="7">
    <source>
        <dbReference type="Proteomes" id="UP001197214"/>
    </source>
</evidence>
<evidence type="ECO:0000256" key="4">
    <source>
        <dbReference type="PROSITE-ProRule" id="PRU00335"/>
    </source>
</evidence>
<dbReference type="InterPro" id="IPR049445">
    <property type="entry name" value="TetR_SbtR-like_C"/>
</dbReference>
<dbReference type="InterPro" id="IPR001647">
    <property type="entry name" value="HTH_TetR"/>
</dbReference>
<dbReference type="Pfam" id="PF21597">
    <property type="entry name" value="TetR_C_43"/>
    <property type="match status" value="1"/>
</dbReference>
<evidence type="ECO:0000259" key="5">
    <source>
        <dbReference type="PROSITE" id="PS50977"/>
    </source>
</evidence>
<name>A0ABS6XNK2_9SPHN</name>
<keyword evidence="3" id="KW-0804">Transcription</keyword>
<keyword evidence="7" id="KW-1185">Reference proteome</keyword>
<dbReference type="Pfam" id="PF00440">
    <property type="entry name" value="TetR_N"/>
    <property type="match status" value="1"/>
</dbReference>
<dbReference type="PANTHER" id="PTHR30055:SF234">
    <property type="entry name" value="HTH-TYPE TRANSCRIPTIONAL REGULATOR BETI"/>
    <property type="match status" value="1"/>
</dbReference>
<comment type="caution">
    <text evidence="6">The sequence shown here is derived from an EMBL/GenBank/DDBJ whole genome shotgun (WGS) entry which is preliminary data.</text>
</comment>
<evidence type="ECO:0000313" key="6">
    <source>
        <dbReference type="EMBL" id="MBW4331805.1"/>
    </source>
</evidence>
<dbReference type="RefSeq" id="WP_219238924.1">
    <property type="nucleotide sequence ID" value="NZ_JAHWZX010000013.1"/>
</dbReference>
<dbReference type="PANTHER" id="PTHR30055">
    <property type="entry name" value="HTH-TYPE TRANSCRIPTIONAL REGULATOR RUTR"/>
    <property type="match status" value="1"/>
</dbReference>
<keyword evidence="2 4" id="KW-0238">DNA-binding</keyword>
<dbReference type="InterPro" id="IPR050109">
    <property type="entry name" value="HTH-type_TetR-like_transc_reg"/>
</dbReference>
<keyword evidence="1" id="KW-0805">Transcription regulation</keyword>
<evidence type="ECO:0000256" key="3">
    <source>
        <dbReference type="ARBA" id="ARBA00023163"/>
    </source>
</evidence>
<reference evidence="6 7" key="1">
    <citation type="submission" date="2021-07" db="EMBL/GenBank/DDBJ databases">
        <title>Stakelama flava sp. nov., a novel endophytic bacterium isolated from branch of Kandelia candel.</title>
        <authorList>
            <person name="Tuo L."/>
        </authorList>
    </citation>
    <scope>NUCLEOTIDE SEQUENCE [LARGE SCALE GENOMIC DNA]</scope>
    <source>
        <strain evidence="6 7">CBK3Z-3</strain>
    </source>
</reference>
<dbReference type="EMBL" id="JAHWZX010000013">
    <property type="protein sequence ID" value="MBW4331805.1"/>
    <property type="molecule type" value="Genomic_DNA"/>
</dbReference>
<protein>
    <submittedName>
        <fullName evidence="6">TetR/AcrR family transcriptional regulator</fullName>
    </submittedName>
</protein>
<feature type="domain" description="HTH tetR-type" evidence="5">
    <location>
        <begin position="13"/>
        <end position="72"/>
    </location>
</feature>
<sequence>MPKASRKPRADALRNRERLLDAAKRVFAGGASDASLDAVAREAGVGIATLYRHFPTREALYEAVYRREVDELVALADGLAGVPDSVAGLRRWLRAMIDLVATKKGMVAALAISVDAKSAVSARMSKRLAGALGALLDRAIAEKRIRRDVSGEEMLLALVGMCILRDQPDWREGAVKMADVLVDGMMVKK</sequence>